<evidence type="ECO:0000259" key="2">
    <source>
        <dbReference type="Pfam" id="PF08044"/>
    </source>
</evidence>
<feature type="domain" description="DUF1707" evidence="2">
    <location>
        <begin position="23"/>
        <end position="75"/>
    </location>
</feature>
<proteinExistence type="predicted"/>
<keyword evidence="1" id="KW-1133">Transmembrane helix</keyword>
<keyword evidence="1" id="KW-0812">Transmembrane</keyword>
<sequence length="152" mass="16605">MCLHGAGRGTAVDDRGEPAMPAVRVSDRERDAALQVLAAALAEGRLDTSEHEVRSRSALRARTADELAALTADLPGPTPTRSEQERKDLREWLAEWRYWLGGAVIMSGVWGVRCAREGELTYYWPVTPLGVWAAVLIAIAVWPRDDGGPEKG</sequence>
<dbReference type="InterPro" id="IPR012551">
    <property type="entry name" value="DUF1707_SHOCT-like"/>
</dbReference>
<reference evidence="4" key="1">
    <citation type="submission" date="2009-02" db="EMBL/GenBank/DDBJ databases">
        <title>Annotation of Streptomyces viridochromogenes strain DSM 40736.</title>
        <authorList>
            <consortium name="The Broad Institute Genome Sequencing Platform"/>
            <consortium name="Broad Institute Microbial Sequencing Center"/>
            <person name="Fischbach M."/>
            <person name="Godfrey P."/>
            <person name="Ward D."/>
            <person name="Young S."/>
            <person name="Zeng Q."/>
            <person name="Koehrsen M."/>
            <person name="Alvarado L."/>
            <person name="Berlin A.M."/>
            <person name="Bochicchio J."/>
            <person name="Borenstein D."/>
            <person name="Chapman S.B."/>
            <person name="Chen Z."/>
            <person name="Engels R."/>
            <person name="Freedman E."/>
            <person name="Gellesch M."/>
            <person name="Goldberg J."/>
            <person name="Griggs A."/>
            <person name="Gujja S."/>
            <person name="Heilman E.R."/>
            <person name="Heiman D.I."/>
            <person name="Hepburn T.A."/>
            <person name="Howarth C."/>
            <person name="Jen D."/>
            <person name="Larson L."/>
            <person name="Lewis B."/>
            <person name="Mehta T."/>
            <person name="Park D."/>
            <person name="Pearson M."/>
            <person name="Richards J."/>
            <person name="Roberts A."/>
            <person name="Saif S."/>
            <person name="Shea T.D."/>
            <person name="Shenoy N."/>
            <person name="Sisk P."/>
            <person name="Stolte C."/>
            <person name="Sykes S.N."/>
            <person name="Thomson T."/>
            <person name="Walk T."/>
            <person name="White J."/>
            <person name="Yandava C."/>
            <person name="Straight P."/>
            <person name="Clardy J."/>
            <person name="Hung D."/>
            <person name="Kolter R."/>
            <person name="Mekalanos J."/>
            <person name="Walker S."/>
            <person name="Walsh C.T."/>
            <person name="Wieland-Brown L.C."/>
            <person name="Haas B."/>
            <person name="Nusbaum C."/>
            <person name="Birren B."/>
        </authorList>
    </citation>
    <scope>NUCLEOTIDE SEQUENCE [LARGE SCALE GENOMIC DNA]</scope>
    <source>
        <strain evidence="4">DSM 40736 / JCM 4977 / BCRC 1201 / Tue 494</strain>
    </source>
</reference>
<dbReference type="PANTHER" id="PTHR40763:SF4">
    <property type="entry name" value="DUF1707 DOMAIN-CONTAINING PROTEIN"/>
    <property type="match status" value="1"/>
</dbReference>
<gene>
    <name evidence="3" type="ORF">SSQG_04125</name>
</gene>
<organism evidence="3 4">
    <name type="scientific">Streptomyces viridochromogenes (strain DSM 40736 / JCM 4977 / BCRC 1201 / Tue 494)</name>
    <dbReference type="NCBI Taxonomy" id="591159"/>
    <lineage>
        <taxon>Bacteria</taxon>
        <taxon>Bacillati</taxon>
        <taxon>Actinomycetota</taxon>
        <taxon>Actinomycetes</taxon>
        <taxon>Kitasatosporales</taxon>
        <taxon>Streptomycetaceae</taxon>
        <taxon>Streptomyces</taxon>
    </lineage>
</organism>
<accession>D9X2D8</accession>
<feature type="transmembrane region" description="Helical" evidence="1">
    <location>
        <begin position="122"/>
        <end position="142"/>
    </location>
</feature>
<name>D9X2D8_STRVT</name>
<dbReference type="PANTHER" id="PTHR40763">
    <property type="entry name" value="MEMBRANE PROTEIN-RELATED"/>
    <property type="match status" value="1"/>
</dbReference>
<dbReference type="Pfam" id="PF08044">
    <property type="entry name" value="DUF1707"/>
    <property type="match status" value="1"/>
</dbReference>
<keyword evidence="4" id="KW-1185">Reference proteome</keyword>
<dbReference type="AlphaFoldDB" id="D9X2D8"/>
<keyword evidence="1" id="KW-0472">Membrane</keyword>
<dbReference type="eggNOG" id="ENOG5033ZN9">
    <property type="taxonomic scope" value="Bacteria"/>
</dbReference>
<dbReference type="Proteomes" id="UP000004184">
    <property type="component" value="Unassembled WGS sequence"/>
</dbReference>
<protein>
    <submittedName>
        <fullName evidence="3">Predicted protein</fullName>
    </submittedName>
</protein>
<evidence type="ECO:0000256" key="1">
    <source>
        <dbReference type="SAM" id="Phobius"/>
    </source>
</evidence>
<dbReference type="HOGENOM" id="CLU_102484_4_1_11"/>
<evidence type="ECO:0000313" key="3">
    <source>
        <dbReference type="EMBL" id="EFL33607.1"/>
    </source>
</evidence>
<evidence type="ECO:0000313" key="4">
    <source>
        <dbReference type="Proteomes" id="UP000004184"/>
    </source>
</evidence>
<dbReference type="STRING" id="591159.SSQG_04125"/>
<dbReference type="EMBL" id="GG657757">
    <property type="protein sequence ID" value="EFL33607.1"/>
    <property type="molecule type" value="Genomic_DNA"/>
</dbReference>